<evidence type="ECO:0000313" key="2">
    <source>
        <dbReference type="Proteomes" id="UP000202888"/>
    </source>
</evidence>
<sequence length="53" mass="6163">MMIAVHLLSQAKPVVHDNVKNAYTKDGLYCLMMKDGMVYKYPLINIFRITENM</sequence>
<proteinExistence type="predicted"/>
<dbReference type="Proteomes" id="UP000202888">
    <property type="component" value="Segment"/>
</dbReference>
<dbReference type="EMBL" id="KP671755">
    <property type="protein sequence ID" value="AJT61079.1"/>
    <property type="molecule type" value="Genomic_DNA"/>
</dbReference>
<accession>A0A0D4DAU5</accession>
<evidence type="ECO:0000313" key="1">
    <source>
        <dbReference type="EMBL" id="AJT61079.1"/>
    </source>
</evidence>
<dbReference type="OrthoDB" id="25545at10239"/>
<dbReference type="RefSeq" id="YP_009201341.1">
    <property type="nucleotide sequence ID" value="NC_028829.1"/>
</dbReference>
<protein>
    <submittedName>
        <fullName evidence="1">Uncharacterized protein</fullName>
    </submittedName>
</protein>
<name>A0A0D4DAU5_9CAUD</name>
<dbReference type="KEGG" id="vg:26628564"/>
<dbReference type="GeneID" id="26628564"/>
<reference evidence="1 2" key="1">
    <citation type="journal article" date="2016" name="Genom Data">
        <title>Complete genome sequence of a giant Vibrio phage ValKK3 infecting Vibrio alginolyticus.</title>
        <authorList>
            <person name="Lal T.M."/>
            <person name="Sano M."/>
            <person name="Hatai K."/>
            <person name="Ransangan J."/>
        </authorList>
    </citation>
    <scope>NUCLEOTIDE SEQUENCE [LARGE SCALE GENOMIC DNA]</scope>
</reference>
<organism evidence="1 2">
    <name type="scientific">Vibrio phage ValKK3</name>
    <dbReference type="NCBI Taxonomy" id="1610855"/>
    <lineage>
        <taxon>Viruses</taxon>
        <taxon>Duplodnaviria</taxon>
        <taxon>Heunggongvirae</taxon>
        <taxon>Uroviricota</taxon>
        <taxon>Caudoviricetes</taxon>
        <taxon>Pantevenvirales</taxon>
        <taxon>Straboviridae</taxon>
        <taxon>Schizotequatrovirus</taxon>
        <taxon>Schizotequatrovirus valkk3</taxon>
    </lineage>
</organism>
<keyword evidence="2" id="KW-1185">Reference proteome</keyword>